<feature type="region of interest" description="Disordered" evidence="8">
    <location>
        <begin position="373"/>
        <end position="455"/>
    </location>
</feature>
<evidence type="ECO:0000256" key="6">
    <source>
        <dbReference type="ARBA" id="ARBA00022989"/>
    </source>
</evidence>
<evidence type="ECO:0000256" key="9">
    <source>
        <dbReference type="SAM" id="Phobius"/>
    </source>
</evidence>
<comment type="subcellular location">
    <subcellularLocation>
        <location evidence="1">Membrane</location>
        <topology evidence="1">Multi-pass membrane protein</topology>
    </subcellularLocation>
</comment>
<feature type="transmembrane region" description="Helical" evidence="9">
    <location>
        <begin position="93"/>
        <end position="117"/>
    </location>
</feature>
<dbReference type="PANTHER" id="PTHR10687">
    <property type="entry name" value="SECRETORY CARRIER-ASSOCIATED MEMBRANE PROTEIN SCAMP"/>
    <property type="match status" value="1"/>
</dbReference>
<dbReference type="GO" id="GO:0015031">
    <property type="term" value="P:protein transport"/>
    <property type="evidence" value="ECO:0007669"/>
    <property type="project" value="InterPro"/>
</dbReference>
<dbReference type="AlphaFoldDB" id="A0A1Q3ESF6"/>
<feature type="transmembrane region" description="Helical" evidence="9">
    <location>
        <begin position="154"/>
        <end position="176"/>
    </location>
</feature>
<proteinExistence type="predicted"/>
<comment type="caution">
    <text evidence="11">The sequence shown here is derived from an EMBL/GenBank/DDBJ whole genome shotgun (WGS) entry which is preliminary data.</text>
</comment>
<accession>A0A1Q3ESF6</accession>
<sequence length="614" mass="66608">MSYNENPFASSHSLDTNPFEDPATSQADAARLESIRQREADLERRQRDLDQREQQLKHHGKNNWPFFFPLIYHDISVEIPEASRPLINRLYQLWLVLLGTLVLNMIACIFILIAGSSDGGRDVGAAIGYLFIITVTSFLLWYRPIYNGYMKEQALYYYFYFFFCGFHLLFSVYMIIGVPSTGSAGLIQTIQMFAGHHWVAAILGLVATVGWTLQGLGNAFYYRQIYTHHTAAGHTMEKAKTELASHGSTPFTNGTEVRKIISQQFSSNSVSFQLAYPAESQLVAVVSDATGFGTGGTSAEAEVVSSSDSSCIDASKSVVPDWYLNLDPSNQLVQCTATRIWWTESNVSGTPFFFGVIPGGDSFVIPESNVNTTSDTGTGFSWTPNVREGTTMHIVGNDNNGNGTGGSSRLTVGQNLQNDNSCLNNNSPSSTAGTPAGGSYPTDTSGDSSGGSSTTSNTNVGAIVGGVVGGVLGLLALLLTFYFIRRRTRQNRKNNEKPVDLLQSDEGDERPNGPGEPPEYYRPDPFIVPDPTYDESSASASGRPLSASERPTSRSGTPDIASSSTGTKKTGAPRVLRPVNIIQHDDAGPSEVGGKKEEEPETIELPPAYTNIRK</sequence>
<keyword evidence="2" id="KW-0597">Phosphoprotein</keyword>
<dbReference type="InterPro" id="IPR007273">
    <property type="entry name" value="SCAMP"/>
</dbReference>
<dbReference type="GO" id="GO:0032588">
    <property type="term" value="C:trans-Golgi network membrane"/>
    <property type="evidence" value="ECO:0007669"/>
    <property type="project" value="TreeGrafter"/>
</dbReference>
<evidence type="ECO:0000256" key="1">
    <source>
        <dbReference type="ARBA" id="ARBA00004141"/>
    </source>
</evidence>
<name>A0A1Q3ESF6_LENED</name>
<feature type="compositionally biased region" description="Polar residues" evidence="8">
    <location>
        <begin position="373"/>
        <end position="384"/>
    </location>
</feature>
<dbReference type="EMBL" id="BDGU01001568">
    <property type="protein sequence ID" value="GAW10119.1"/>
    <property type="molecule type" value="Genomic_DNA"/>
</dbReference>
<feature type="compositionally biased region" description="Polar residues" evidence="8">
    <location>
        <begin position="549"/>
        <end position="568"/>
    </location>
</feature>
<reference evidence="11 12" key="1">
    <citation type="submission" date="2016-08" db="EMBL/GenBank/DDBJ databases">
        <authorList>
            <consortium name="Lentinula edodes genome sequencing consortium"/>
            <person name="Sakamoto Y."/>
            <person name="Nakade K."/>
            <person name="Sato S."/>
            <person name="Yoshida Y."/>
            <person name="Miyazaki K."/>
            <person name="Natsume S."/>
            <person name="Konno N."/>
        </authorList>
    </citation>
    <scope>NUCLEOTIDE SEQUENCE [LARGE SCALE GENOMIC DNA]</scope>
    <source>
        <strain evidence="11 12">NBRC 111202</strain>
    </source>
</reference>
<dbReference type="Proteomes" id="UP000188533">
    <property type="component" value="Unassembled WGS sequence"/>
</dbReference>
<organism evidence="11 12">
    <name type="scientific">Lentinula edodes</name>
    <name type="common">Shiitake mushroom</name>
    <name type="synonym">Lentinus edodes</name>
    <dbReference type="NCBI Taxonomy" id="5353"/>
    <lineage>
        <taxon>Eukaryota</taxon>
        <taxon>Fungi</taxon>
        <taxon>Dikarya</taxon>
        <taxon>Basidiomycota</taxon>
        <taxon>Agaricomycotina</taxon>
        <taxon>Agaricomycetes</taxon>
        <taxon>Agaricomycetidae</taxon>
        <taxon>Agaricales</taxon>
        <taxon>Marasmiineae</taxon>
        <taxon>Omphalotaceae</taxon>
        <taxon>Lentinula</taxon>
    </lineage>
</organism>
<feature type="transmembrane region" description="Helical" evidence="9">
    <location>
        <begin position="123"/>
        <end position="142"/>
    </location>
</feature>
<gene>
    <name evidence="11" type="ORF">LENED_012352</name>
</gene>
<evidence type="ECO:0000256" key="5">
    <source>
        <dbReference type="ARBA" id="ARBA00022840"/>
    </source>
</evidence>
<keyword evidence="5" id="KW-0067">ATP-binding</keyword>
<dbReference type="PANTHER" id="PTHR10687:SF90">
    <property type="entry name" value="SECRETORY CARRIER MEMBRANE PROTEIN"/>
    <property type="match status" value="1"/>
</dbReference>
<dbReference type="Pfam" id="PF04144">
    <property type="entry name" value="SCAMP"/>
    <property type="match status" value="1"/>
</dbReference>
<evidence type="ECO:0000256" key="3">
    <source>
        <dbReference type="ARBA" id="ARBA00022692"/>
    </source>
</evidence>
<keyword evidence="3 9" id="KW-0812">Transmembrane</keyword>
<dbReference type="GO" id="GO:0055038">
    <property type="term" value="C:recycling endosome membrane"/>
    <property type="evidence" value="ECO:0007669"/>
    <property type="project" value="TreeGrafter"/>
</dbReference>
<feature type="region of interest" description="Disordered" evidence="8">
    <location>
        <begin position="494"/>
        <end position="614"/>
    </location>
</feature>
<feature type="compositionally biased region" description="Low complexity" evidence="8">
    <location>
        <begin position="437"/>
        <end position="455"/>
    </location>
</feature>
<dbReference type="InterPro" id="IPR049328">
    <property type="entry name" value="TM_ErbB1"/>
</dbReference>
<reference evidence="11 12" key="2">
    <citation type="submission" date="2017-02" db="EMBL/GenBank/DDBJ databases">
        <title>A genome survey and senescence transcriptome analysis in Lentinula edodes.</title>
        <authorList>
            <person name="Sakamoto Y."/>
            <person name="Nakade K."/>
            <person name="Sato S."/>
            <person name="Yoshida Y."/>
            <person name="Miyazaki K."/>
            <person name="Natsume S."/>
            <person name="Konno N."/>
        </authorList>
    </citation>
    <scope>NUCLEOTIDE SEQUENCE [LARGE SCALE GENOMIC DNA]</scope>
    <source>
        <strain evidence="11 12">NBRC 111202</strain>
    </source>
</reference>
<evidence type="ECO:0000256" key="8">
    <source>
        <dbReference type="SAM" id="MobiDB-lite"/>
    </source>
</evidence>
<feature type="compositionally biased region" description="Basic and acidic residues" evidence="8">
    <location>
        <begin position="583"/>
        <end position="598"/>
    </location>
</feature>
<feature type="compositionally biased region" description="Polar residues" evidence="8">
    <location>
        <begin position="1"/>
        <end position="16"/>
    </location>
</feature>
<evidence type="ECO:0000256" key="7">
    <source>
        <dbReference type="ARBA" id="ARBA00023136"/>
    </source>
</evidence>
<evidence type="ECO:0000256" key="4">
    <source>
        <dbReference type="ARBA" id="ARBA00022741"/>
    </source>
</evidence>
<feature type="domain" description="Epidermal growth factor receptor-like transmembrane-juxtamembrane segment" evidence="10">
    <location>
        <begin position="463"/>
        <end position="493"/>
    </location>
</feature>
<keyword evidence="7 9" id="KW-0472">Membrane</keyword>
<dbReference type="Pfam" id="PF21314">
    <property type="entry name" value="TM_ErbB1"/>
    <property type="match status" value="1"/>
</dbReference>
<protein>
    <submittedName>
        <fullName evidence="11">Scamp-domain-containing protein</fullName>
    </submittedName>
</protein>
<dbReference type="STRING" id="5353.A0A1Q3ESF6"/>
<evidence type="ECO:0000313" key="12">
    <source>
        <dbReference type="Proteomes" id="UP000188533"/>
    </source>
</evidence>
<keyword evidence="4" id="KW-0547">Nucleotide-binding</keyword>
<keyword evidence="6 9" id="KW-1133">Transmembrane helix</keyword>
<evidence type="ECO:0000259" key="10">
    <source>
        <dbReference type="Pfam" id="PF21314"/>
    </source>
</evidence>
<evidence type="ECO:0000313" key="11">
    <source>
        <dbReference type="EMBL" id="GAW10119.1"/>
    </source>
</evidence>
<feature type="transmembrane region" description="Helical" evidence="9">
    <location>
        <begin position="462"/>
        <end position="484"/>
    </location>
</feature>
<feature type="compositionally biased region" description="Low complexity" evidence="8">
    <location>
        <begin position="414"/>
        <end position="430"/>
    </location>
</feature>
<keyword evidence="12" id="KW-1185">Reference proteome</keyword>
<feature type="region of interest" description="Disordered" evidence="8">
    <location>
        <begin position="1"/>
        <end position="30"/>
    </location>
</feature>
<evidence type="ECO:0000256" key="2">
    <source>
        <dbReference type="ARBA" id="ARBA00022553"/>
    </source>
</evidence>
<dbReference type="GO" id="GO:0005524">
    <property type="term" value="F:ATP binding"/>
    <property type="evidence" value="ECO:0007669"/>
    <property type="project" value="UniProtKB-KW"/>
</dbReference>